<keyword evidence="9" id="KW-1185">Reference proteome</keyword>
<accession>A0A8J7CIS5</accession>
<reference evidence="8" key="1">
    <citation type="submission" date="2020-09" db="EMBL/GenBank/DDBJ databases">
        <title>A novel bacterium of genus Mangrovicoccus, isolated from South China Sea.</title>
        <authorList>
            <person name="Huang H."/>
            <person name="Mo K."/>
            <person name="Hu Y."/>
        </authorList>
    </citation>
    <scope>NUCLEOTIDE SEQUENCE</scope>
    <source>
        <strain evidence="8">HB182678</strain>
    </source>
</reference>
<evidence type="ECO:0000256" key="2">
    <source>
        <dbReference type="ARBA" id="ARBA00015075"/>
    </source>
</evidence>
<dbReference type="RefSeq" id="WP_193179036.1">
    <property type="nucleotide sequence ID" value="NZ_JACVXA010000003.1"/>
</dbReference>
<name>A0A8J7CIS5_9RHOB</name>
<keyword evidence="4" id="KW-0805">Transcription regulation</keyword>
<evidence type="ECO:0000313" key="8">
    <source>
        <dbReference type="EMBL" id="MBE3636856.1"/>
    </source>
</evidence>
<evidence type="ECO:0000256" key="6">
    <source>
        <dbReference type="ARBA" id="ARBA00029628"/>
    </source>
</evidence>
<proteinExistence type="inferred from homology"/>
<dbReference type="Gene3D" id="2.30.30.110">
    <property type="match status" value="1"/>
</dbReference>
<dbReference type="Proteomes" id="UP000609121">
    <property type="component" value="Unassembled WGS sequence"/>
</dbReference>
<dbReference type="InterPro" id="IPR011067">
    <property type="entry name" value="Plasmid_toxin/cell-grow_inhib"/>
</dbReference>
<evidence type="ECO:0000256" key="1">
    <source>
        <dbReference type="ARBA" id="ARBA00005230"/>
    </source>
</evidence>
<dbReference type="AlphaFoldDB" id="A0A8J7CIS5"/>
<evidence type="ECO:0000256" key="5">
    <source>
        <dbReference type="ARBA" id="ARBA00023163"/>
    </source>
</evidence>
<dbReference type="EMBL" id="JACVXA010000003">
    <property type="protein sequence ID" value="MBE3636856.1"/>
    <property type="molecule type" value="Genomic_DNA"/>
</dbReference>
<evidence type="ECO:0000313" key="9">
    <source>
        <dbReference type="Proteomes" id="UP000609121"/>
    </source>
</evidence>
<keyword evidence="5" id="KW-0804">Transcription</keyword>
<protein>
    <recommendedName>
        <fullName evidence="2">Toxin CcdB</fullName>
    </recommendedName>
    <alternativeName>
        <fullName evidence="7">Cytotoxic protein CcdB</fullName>
    </alternativeName>
    <alternativeName>
        <fullName evidence="6">Protein LetD</fullName>
    </alternativeName>
</protein>
<sequence length="99" mass="10588">MAAQHDLYRLPGGELVVILQSDLLEGLRTRVVAPLVPAERVGRAMRGLNPAVSLPRGRFLLMPQLAATLTLGELGERAGSLAAMRDEITRAVDALLSGF</sequence>
<organism evidence="8 9">
    <name type="scientific">Mangrovicoccus algicola</name>
    <dbReference type="NCBI Taxonomy" id="2771008"/>
    <lineage>
        <taxon>Bacteria</taxon>
        <taxon>Pseudomonadati</taxon>
        <taxon>Pseudomonadota</taxon>
        <taxon>Alphaproteobacteria</taxon>
        <taxon>Rhodobacterales</taxon>
        <taxon>Paracoccaceae</taxon>
        <taxon>Mangrovicoccus</taxon>
    </lineage>
</organism>
<keyword evidence="3" id="KW-0678">Repressor</keyword>
<evidence type="ECO:0000256" key="4">
    <source>
        <dbReference type="ARBA" id="ARBA00023015"/>
    </source>
</evidence>
<evidence type="ECO:0000256" key="3">
    <source>
        <dbReference type="ARBA" id="ARBA00022491"/>
    </source>
</evidence>
<dbReference type="GO" id="GO:0006276">
    <property type="term" value="P:plasmid maintenance"/>
    <property type="evidence" value="ECO:0007669"/>
    <property type="project" value="InterPro"/>
</dbReference>
<comment type="similarity">
    <text evidence="1">Belongs to the CcdB toxin family.</text>
</comment>
<dbReference type="SUPFAM" id="SSF50118">
    <property type="entry name" value="Cell growth inhibitor/plasmid maintenance toxic component"/>
    <property type="match status" value="1"/>
</dbReference>
<gene>
    <name evidence="8" type="ORF">ICN82_01400</name>
</gene>
<dbReference type="GO" id="GO:0008657">
    <property type="term" value="F:DNA topoisomerase type II (double strand cut, ATP-hydrolyzing) inhibitor activity"/>
    <property type="evidence" value="ECO:0007669"/>
    <property type="project" value="InterPro"/>
</dbReference>
<evidence type="ECO:0000256" key="7">
    <source>
        <dbReference type="ARBA" id="ARBA00033135"/>
    </source>
</evidence>
<dbReference type="InterPro" id="IPR002712">
    <property type="entry name" value="CcdB"/>
</dbReference>
<comment type="caution">
    <text evidence="8">The sequence shown here is derived from an EMBL/GenBank/DDBJ whole genome shotgun (WGS) entry which is preliminary data.</text>
</comment>
<dbReference type="Pfam" id="PF01845">
    <property type="entry name" value="CcdB"/>
    <property type="match status" value="1"/>
</dbReference>